<evidence type="ECO:0000256" key="9">
    <source>
        <dbReference type="ARBA" id="ARBA00023159"/>
    </source>
</evidence>
<dbReference type="InterPro" id="IPR000551">
    <property type="entry name" value="MerR-type_HTH_dom"/>
</dbReference>
<dbReference type="GO" id="GO:0045893">
    <property type="term" value="P:positive regulation of DNA-templated transcription"/>
    <property type="evidence" value="ECO:0007669"/>
    <property type="project" value="InterPro"/>
</dbReference>
<comment type="subcellular location">
    <subcellularLocation>
        <location evidence="1">Cytoplasm</location>
    </subcellularLocation>
</comment>
<dbReference type="EMBL" id="JADSJR010000017">
    <property type="protein sequence ID" value="MBG2915265.1"/>
    <property type="molecule type" value="Genomic_DNA"/>
</dbReference>
<dbReference type="InterPro" id="IPR009061">
    <property type="entry name" value="DNA-bd_dom_put_sf"/>
</dbReference>
<name>A0A6I6FTB4_9GAMM</name>
<evidence type="ECO:0000256" key="12">
    <source>
        <dbReference type="ARBA" id="ARBA00032335"/>
    </source>
</evidence>
<dbReference type="GO" id="GO:0003700">
    <property type="term" value="F:DNA-binding transcription factor activity"/>
    <property type="evidence" value="ECO:0007669"/>
    <property type="project" value="InterPro"/>
</dbReference>
<evidence type="ECO:0000256" key="6">
    <source>
        <dbReference type="ARBA" id="ARBA00023008"/>
    </source>
</evidence>
<dbReference type="PRINTS" id="PR00040">
    <property type="entry name" value="HTHMERR"/>
</dbReference>
<evidence type="ECO:0000256" key="1">
    <source>
        <dbReference type="ARBA" id="ARBA00004496"/>
    </source>
</evidence>
<evidence type="ECO:0000313" key="17">
    <source>
        <dbReference type="Proteomes" id="UP000612266"/>
    </source>
</evidence>
<keyword evidence="7" id="KW-0805">Transcription regulation</keyword>
<protein>
    <recommendedName>
        <fullName evidence="3">HTH-type transcriptional regulator CueR</fullName>
    </recommendedName>
    <alternativeName>
        <fullName evidence="12">Copper efflux regulator</fullName>
    </alternativeName>
    <alternativeName>
        <fullName evidence="11">Copper export regulator</fullName>
    </alternativeName>
</protein>
<proteinExistence type="predicted"/>
<keyword evidence="5" id="KW-0479">Metal-binding</keyword>
<dbReference type="Proteomes" id="UP000501338">
    <property type="component" value="Chromosome"/>
</dbReference>
<evidence type="ECO:0000313" key="14">
    <source>
        <dbReference type="EMBL" id="MBG2915265.1"/>
    </source>
</evidence>
<evidence type="ECO:0000256" key="10">
    <source>
        <dbReference type="ARBA" id="ARBA00023163"/>
    </source>
</evidence>
<comment type="subunit">
    <text evidence="2">Homodimer.</text>
</comment>
<reference evidence="14" key="2">
    <citation type="submission" date="2020-11" db="EMBL/GenBank/DDBJ databases">
        <title>Enhanced detection system for hospital associated transmission using whole genome sequencing surveillance.</title>
        <authorList>
            <person name="Harrison L.H."/>
            <person name="Van Tyne D."/>
            <person name="Marsh J.W."/>
            <person name="Griffith M.P."/>
            <person name="Snyder D.J."/>
            <person name="Cooper V.S."/>
            <person name="Mustapha M."/>
        </authorList>
    </citation>
    <scope>NUCLEOTIDE SEQUENCE</scope>
    <source>
        <strain evidence="14">PR00070</strain>
    </source>
</reference>
<dbReference type="NCBIfam" id="TIGR02044">
    <property type="entry name" value="CueR"/>
    <property type="match status" value="1"/>
</dbReference>
<evidence type="ECO:0000256" key="3">
    <source>
        <dbReference type="ARBA" id="ARBA00017250"/>
    </source>
</evidence>
<dbReference type="PROSITE" id="PS00552">
    <property type="entry name" value="HTH_MERR_1"/>
    <property type="match status" value="1"/>
</dbReference>
<dbReference type="RefSeq" id="WP_075673930.1">
    <property type="nucleotide sequence ID" value="NZ_CP045008.1"/>
</dbReference>
<keyword evidence="8" id="KW-0238">DNA-binding</keyword>
<gene>
    <name evidence="14" type="primary">cueR</name>
    <name evidence="15" type="ORF">GTH23_01685</name>
    <name evidence="14" type="ORF">I4901_12915</name>
</gene>
<evidence type="ECO:0000256" key="5">
    <source>
        <dbReference type="ARBA" id="ARBA00022723"/>
    </source>
</evidence>
<dbReference type="PANTHER" id="PTHR30204">
    <property type="entry name" value="REDOX-CYCLING DRUG-SENSING TRANSCRIPTIONAL ACTIVATOR SOXR"/>
    <property type="match status" value="1"/>
</dbReference>
<evidence type="ECO:0000256" key="7">
    <source>
        <dbReference type="ARBA" id="ARBA00023015"/>
    </source>
</evidence>
<dbReference type="PROSITE" id="PS50937">
    <property type="entry name" value="HTH_MERR_2"/>
    <property type="match status" value="1"/>
</dbReference>
<dbReference type="SMART" id="SM00422">
    <property type="entry name" value="HTH_MERR"/>
    <property type="match status" value="1"/>
</dbReference>
<evidence type="ECO:0000313" key="16">
    <source>
        <dbReference type="Proteomes" id="UP000501338"/>
    </source>
</evidence>
<keyword evidence="9" id="KW-0010">Activator</keyword>
<evidence type="ECO:0000256" key="11">
    <source>
        <dbReference type="ARBA" id="ARBA00031472"/>
    </source>
</evidence>
<keyword evidence="16" id="KW-1185">Reference proteome</keyword>
<dbReference type="GO" id="GO:0005737">
    <property type="term" value="C:cytoplasm"/>
    <property type="evidence" value="ECO:0007669"/>
    <property type="project" value="UniProtKB-SubCell"/>
</dbReference>
<evidence type="ECO:0000259" key="13">
    <source>
        <dbReference type="PROSITE" id="PS50937"/>
    </source>
</evidence>
<sequence length="137" mass="15383">MNISEIASKTGLTAKAIRFYEEKDLITPPGRGENGYRYYQAQHIEELTLLRQAREVGFSLEECRALLMLLRNPSRHSSDVKEATLKKVAEIEKTINELNAIRQRLLLLASECPGDDGADCPIINHLSGGCHHQKQPV</sequence>
<dbReference type="SUPFAM" id="SSF46955">
    <property type="entry name" value="Putative DNA-binding domain"/>
    <property type="match status" value="1"/>
</dbReference>
<evidence type="ECO:0000256" key="4">
    <source>
        <dbReference type="ARBA" id="ARBA00022490"/>
    </source>
</evidence>
<keyword evidence="10" id="KW-0804">Transcription</keyword>
<evidence type="ECO:0000256" key="8">
    <source>
        <dbReference type="ARBA" id="ARBA00023125"/>
    </source>
</evidence>
<reference evidence="15 16" key="1">
    <citation type="submission" date="2020-01" db="EMBL/GenBank/DDBJ databases">
        <title>The genomic epidemiology of tigecycline resistance gene tet(X) variants in a swine farm in China.</title>
        <authorList>
            <person name="Peng K."/>
            <person name="Li R."/>
        </authorList>
    </citation>
    <scope>NUCLEOTIDE SEQUENCE [LARGE SCALE GENOMIC DNA]</scope>
    <source>
        <strain evidence="15 16">ZF1</strain>
    </source>
</reference>
<dbReference type="AlphaFoldDB" id="A0A6I6FTB4"/>
<dbReference type="PANTHER" id="PTHR30204:SF16">
    <property type="entry name" value="HTH-TYPE TRANSCRIPTIONAL REGULATOR CUER"/>
    <property type="match status" value="1"/>
</dbReference>
<keyword evidence="6" id="KW-0186">Copper</keyword>
<keyword evidence="4" id="KW-0963">Cytoplasm</keyword>
<dbReference type="EMBL" id="CP047340">
    <property type="protein sequence ID" value="QIF88823.1"/>
    <property type="molecule type" value="Genomic_DNA"/>
</dbReference>
<dbReference type="GO" id="GO:0005507">
    <property type="term" value="F:copper ion binding"/>
    <property type="evidence" value="ECO:0007669"/>
    <property type="project" value="InterPro"/>
</dbReference>
<evidence type="ECO:0000313" key="15">
    <source>
        <dbReference type="EMBL" id="QIF88823.1"/>
    </source>
</evidence>
<organism evidence="14 17">
    <name type="scientific">Proteus terrae subsp. cibarius</name>
    <dbReference type="NCBI Taxonomy" id="626774"/>
    <lineage>
        <taxon>Bacteria</taxon>
        <taxon>Pseudomonadati</taxon>
        <taxon>Pseudomonadota</taxon>
        <taxon>Gammaproteobacteria</taxon>
        <taxon>Enterobacterales</taxon>
        <taxon>Morganellaceae</taxon>
        <taxon>Proteus</taxon>
    </lineage>
</organism>
<dbReference type="Gene3D" id="1.10.1660.10">
    <property type="match status" value="1"/>
</dbReference>
<dbReference type="InterPro" id="IPR047057">
    <property type="entry name" value="MerR_fam"/>
</dbReference>
<dbReference type="GO" id="GO:0003677">
    <property type="term" value="F:DNA binding"/>
    <property type="evidence" value="ECO:0007669"/>
    <property type="project" value="UniProtKB-KW"/>
</dbReference>
<dbReference type="GeneID" id="57333877"/>
<dbReference type="Proteomes" id="UP000612266">
    <property type="component" value="Unassembled WGS sequence"/>
</dbReference>
<feature type="domain" description="HTH merR-type" evidence="13">
    <location>
        <begin position="1"/>
        <end position="69"/>
    </location>
</feature>
<evidence type="ECO:0000256" key="2">
    <source>
        <dbReference type="ARBA" id="ARBA00011738"/>
    </source>
</evidence>
<dbReference type="InterPro" id="IPR011789">
    <property type="entry name" value="CueR"/>
</dbReference>
<dbReference type="Pfam" id="PF13411">
    <property type="entry name" value="MerR_1"/>
    <property type="match status" value="1"/>
</dbReference>
<accession>A0A6I6FTB4</accession>